<dbReference type="CDD" id="cd04164">
    <property type="entry name" value="trmE"/>
    <property type="match status" value="1"/>
</dbReference>
<dbReference type="Pfam" id="PF01926">
    <property type="entry name" value="MMR_HSR1"/>
    <property type="match status" value="1"/>
</dbReference>
<dbReference type="InterPro" id="IPR005225">
    <property type="entry name" value="Small_GTP-bd"/>
</dbReference>
<dbReference type="GO" id="GO:0005525">
    <property type="term" value="F:GTP binding"/>
    <property type="evidence" value="ECO:0007669"/>
    <property type="project" value="UniProtKB-KW"/>
</dbReference>
<dbReference type="Gene3D" id="3.30.1360.120">
    <property type="entry name" value="Probable tRNA modification gtpase trme, domain 1"/>
    <property type="match status" value="1"/>
</dbReference>
<dbReference type="SUPFAM" id="SSF52540">
    <property type="entry name" value="P-loop containing nucleoside triphosphate hydrolases"/>
    <property type="match status" value="1"/>
</dbReference>
<dbReference type="PRINTS" id="PR00449">
    <property type="entry name" value="RASTRNSFRMNG"/>
</dbReference>
<dbReference type="InterPro" id="IPR000980">
    <property type="entry name" value="SH2"/>
</dbReference>
<dbReference type="HAMAP" id="MF_00379">
    <property type="entry name" value="GTPase_MnmE"/>
    <property type="match status" value="1"/>
</dbReference>
<dbReference type="PANTHER" id="PTHR42714">
    <property type="entry name" value="TRNA MODIFICATION GTPASE GTPBP3"/>
    <property type="match status" value="1"/>
</dbReference>
<dbReference type="GO" id="GO:0030488">
    <property type="term" value="P:tRNA methylation"/>
    <property type="evidence" value="ECO:0007669"/>
    <property type="project" value="TreeGrafter"/>
</dbReference>
<dbReference type="GO" id="GO:0035556">
    <property type="term" value="P:intracellular signal transduction"/>
    <property type="evidence" value="ECO:0007669"/>
    <property type="project" value="InterPro"/>
</dbReference>
<keyword evidence="14" id="KW-1185">Reference proteome</keyword>
<evidence type="ECO:0000313" key="14">
    <source>
        <dbReference type="Proteomes" id="UP000054495"/>
    </source>
</evidence>
<dbReference type="PANTHER" id="PTHR42714:SF2">
    <property type="entry name" value="TRNA MODIFICATION GTPASE GTPBP3, MITOCHONDRIAL"/>
    <property type="match status" value="1"/>
</dbReference>
<dbReference type="GO" id="GO:0002098">
    <property type="term" value="P:tRNA wobble uridine modification"/>
    <property type="evidence" value="ECO:0007669"/>
    <property type="project" value="TreeGrafter"/>
</dbReference>
<feature type="domain" description="TrmE-type G" evidence="12">
    <location>
        <begin position="388"/>
        <end position="553"/>
    </location>
</feature>
<organism evidence="13 14">
    <name type="scientific">Ancylostoma ceylanicum</name>
    <dbReference type="NCBI Taxonomy" id="53326"/>
    <lineage>
        <taxon>Eukaryota</taxon>
        <taxon>Metazoa</taxon>
        <taxon>Ecdysozoa</taxon>
        <taxon>Nematoda</taxon>
        <taxon>Chromadorea</taxon>
        <taxon>Rhabditida</taxon>
        <taxon>Rhabditina</taxon>
        <taxon>Rhabditomorpha</taxon>
        <taxon>Strongyloidea</taxon>
        <taxon>Ancylostomatidae</taxon>
        <taxon>Ancylostomatinae</taxon>
        <taxon>Ancylostoma</taxon>
    </lineage>
</organism>
<keyword evidence="3 9" id="KW-0819">tRNA processing</keyword>
<evidence type="ECO:0000256" key="9">
    <source>
        <dbReference type="RuleBase" id="RU003313"/>
    </source>
</evidence>
<evidence type="ECO:0000256" key="1">
    <source>
        <dbReference type="ARBA" id="ARBA00011043"/>
    </source>
</evidence>
<dbReference type="SUPFAM" id="SSF158235">
    <property type="entry name" value="SOCS box-like"/>
    <property type="match status" value="1"/>
</dbReference>
<dbReference type="NCBIfam" id="TIGR00231">
    <property type="entry name" value="small_GTP"/>
    <property type="match status" value="1"/>
</dbReference>
<dbReference type="InterPro" id="IPR031168">
    <property type="entry name" value="G_TrmE"/>
</dbReference>
<evidence type="ECO:0000256" key="5">
    <source>
        <dbReference type="ARBA" id="ARBA00022741"/>
    </source>
</evidence>
<evidence type="ECO:0000259" key="10">
    <source>
        <dbReference type="PROSITE" id="PS50001"/>
    </source>
</evidence>
<dbReference type="Proteomes" id="UP000054495">
    <property type="component" value="Unassembled WGS sequence"/>
</dbReference>
<dbReference type="InterPro" id="IPR004520">
    <property type="entry name" value="GTPase_MnmE"/>
</dbReference>
<keyword evidence="8" id="KW-0727">SH2 domain</keyword>
<dbReference type="SUPFAM" id="SSF55550">
    <property type="entry name" value="SH2 domain"/>
    <property type="match status" value="1"/>
</dbReference>
<dbReference type="InterPro" id="IPR036036">
    <property type="entry name" value="SOCS_box-like_dom_sf"/>
</dbReference>
<dbReference type="GO" id="GO:0009968">
    <property type="term" value="P:negative regulation of signal transduction"/>
    <property type="evidence" value="ECO:0007669"/>
    <property type="project" value="UniProtKB-KW"/>
</dbReference>
<dbReference type="Gene3D" id="1.20.120.430">
    <property type="entry name" value="tRNA modification GTPase MnmE domain 2"/>
    <property type="match status" value="1"/>
</dbReference>
<keyword evidence="7 9" id="KW-0342">GTP-binding</keyword>
<sequence length="624" mass="70598">MEHQPSTSSSPTRSWAKRLAELKACPWYWGDLSWRNAEKLLMLCEEGSFLVRDSHSDNHLFTVSYRHEDRVLHSRVEISGQFAHLGGPLSLERSESVVDLLKHAVQISFSRERDILIHRRGAEAEASGIHLRYPLSRIQLLPRLQYLCRLKIRLLARADRLSTLPLPPPLLAYVSDPKFLIPNIRECLKYLEDRRERLGLSSRSLPVLREITRKKKWTPRQMRYTKIFTKNNEILDTAMAVYLPGPSTFTGEDTAEMYVHGSRAVADALAERLAGFEGVRQATRGEFTKRAFFNGKMDFHEVHGLRNLIYSETQRQRQMSYDQMRGGAEARRIRDLLQDAVMRTFVLMDFGEHVSSSIEELRDRIVPILEEVIRLENRAKGAEIVHRGLRAVILGRPNTGKSSLMNALAQRDVAIVSERAGTTRDTIEIRLNIGGVPMSLTDTAGIHETADSLEKEGIDRAKRKILDADVVIAVVDARDSEHVVKSILKELEELTEISLPMIIVRNKSDLTENKAFDKVEPTSRLDVVDCVATCALRTEGVRSLMTSLERLVENLCPDDGGPCLTDTLLLSEAREELENAVSVQDSALLCDHLQRALDIFGQMAGSTVNEQILDDLFKQFCIGK</sequence>
<feature type="domain" description="SOCS box" evidence="11">
    <location>
        <begin position="130"/>
        <end position="180"/>
    </location>
</feature>
<dbReference type="Gene3D" id="3.30.505.10">
    <property type="entry name" value="SH2 domain"/>
    <property type="match status" value="1"/>
</dbReference>
<evidence type="ECO:0000259" key="11">
    <source>
        <dbReference type="PROSITE" id="PS50225"/>
    </source>
</evidence>
<dbReference type="PROSITE" id="PS50225">
    <property type="entry name" value="SOCS"/>
    <property type="match status" value="1"/>
</dbReference>
<keyword evidence="6" id="KW-0833">Ubl conjugation pathway</keyword>
<dbReference type="Pfam" id="PF00017">
    <property type="entry name" value="SH2"/>
    <property type="match status" value="1"/>
</dbReference>
<evidence type="ECO:0000256" key="6">
    <source>
        <dbReference type="ARBA" id="ARBA00022786"/>
    </source>
</evidence>
<reference evidence="13 14" key="1">
    <citation type="submission" date="2013-05" db="EMBL/GenBank/DDBJ databases">
        <title>Draft genome of the parasitic nematode Anyclostoma ceylanicum.</title>
        <authorList>
            <person name="Mitreva M."/>
        </authorList>
    </citation>
    <scope>NUCLEOTIDE SEQUENCE [LARGE SCALE GENOMIC DNA]</scope>
</reference>
<name>A0A0D6MCE8_9BILA</name>
<gene>
    <name evidence="13" type="ORF">ANCCEY_02177</name>
</gene>
<dbReference type="InterPro" id="IPR027266">
    <property type="entry name" value="TrmE/GcvT-like"/>
</dbReference>
<keyword evidence="2" id="KW-0341">Growth regulation</keyword>
<evidence type="ECO:0000313" key="13">
    <source>
        <dbReference type="EMBL" id="EPB78787.1"/>
    </source>
</evidence>
<proteinExistence type="inferred from homology"/>
<evidence type="ECO:0000256" key="7">
    <source>
        <dbReference type="ARBA" id="ARBA00023134"/>
    </source>
</evidence>
<keyword evidence="4" id="KW-0734">Signal transduction inhibitor</keyword>
<dbReference type="PROSITE" id="PS51709">
    <property type="entry name" value="G_TRME"/>
    <property type="match status" value="1"/>
</dbReference>
<dbReference type="InterPro" id="IPR001496">
    <property type="entry name" value="SOCS_box"/>
</dbReference>
<dbReference type="SMART" id="SM00253">
    <property type="entry name" value="SOCS"/>
    <property type="match status" value="1"/>
</dbReference>
<dbReference type="NCBIfam" id="TIGR00450">
    <property type="entry name" value="mnmE_trmE_thdF"/>
    <property type="match status" value="1"/>
</dbReference>
<dbReference type="Pfam" id="PF12631">
    <property type="entry name" value="MnmE_helical"/>
    <property type="match status" value="1"/>
</dbReference>
<dbReference type="EMBL" id="KE124806">
    <property type="protein sequence ID" value="EPB78787.1"/>
    <property type="molecule type" value="Genomic_DNA"/>
</dbReference>
<dbReference type="Pfam" id="PF10396">
    <property type="entry name" value="TrmE_N"/>
    <property type="match status" value="1"/>
</dbReference>
<dbReference type="SMART" id="SM00252">
    <property type="entry name" value="SH2"/>
    <property type="match status" value="1"/>
</dbReference>
<dbReference type="PROSITE" id="PS50001">
    <property type="entry name" value="SH2"/>
    <property type="match status" value="1"/>
</dbReference>
<dbReference type="GO" id="GO:0005739">
    <property type="term" value="C:mitochondrion"/>
    <property type="evidence" value="ECO:0007669"/>
    <property type="project" value="TreeGrafter"/>
</dbReference>
<accession>A0A0D6MCE8</accession>
<keyword evidence="5 9" id="KW-0547">Nucleotide-binding</keyword>
<dbReference type="AlphaFoldDB" id="A0A0D6MCE8"/>
<protein>
    <submittedName>
        <fullName evidence="13">Putative tRNA modification GTPase TrmE</fullName>
    </submittedName>
</protein>
<evidence type="ECO:0000256" key="3">
    <source>
        <dbReference type="ARBA" id="ARBA00022694"/>
    </source>
</evidence>
<feature type="domain" description="SH2" evidence="10">
    <location>
        <begin position="27"/>
        <end position="135"/>
    </location>
</feature>
<evidence type="ECO:0000259" key="12">
    <source>
        <dbReference type="PROSITE" id="PS51709"/>
    </source>
</evidence>
<dbReference type="InterPro" id="IPR027417">
    <property type="entry name" value="P-loop_NTPase"/>
</dbReference>
<dbReference type="GO" id="GO:0003924">
    <property type="term" value="F:GTPase activity"/>
    <property type="evidence" value="ECO:0007669"/>
    <property type="project" value="InterPro"/>
</dbReference>
<evidence type="ECO:0000256" key="4">
    <source>
        <dbReference type="ARBA" id="ARBA00022700"/>
    </source>
</evidence>
<evidence type="ECO:0000256" key="2">
    <source>
        <dbReference type="ARBA" id="ARBA00022604"/>
    </source>
</evidence>
<comment type="similarity">
    <text evidence="1 9">Belongs to the TRAFAC class TrmE-Era-EngA-EngB-Septin-like GTPase superfamily. TrmE GTPase family.</text>
</comment>
<dbReference type="InterPro" id="IPR027368">
    <property type="entry name" value="MnmE_dom2"/>
</dbReference>
<evidence type="ECO:0000256" key="8">
    <source>
        <dbReference type="PROSITE-ProRule" id="PRU00191"/>
    </source>
</evidence>
<dbReference type="InterPro" id="IPR025867">
    <property type="entry name" value="MnmE_helical"/>
</dbReference>
<dbReference type="CDD" id="cd14858">
    <property type="entry name" value="TrmE_N"/>
    <property type="match status" value="1"/>
</dbReference>
<dbReference type="InterPro" id="IPR036860">
    <property type="entry name" value="SH2_dom_sf"/>
</dbReference>
<dbReference type="InterPro" id="IPR006073">
    <property type="entry name" value="GTP-bd"/>
</dbReference>
<dbReference type="InterPro" id="IPR018948">
    <property type="entry name" value="GTP-bd_TrmE_N"/>
</dbReference>
<dbReference type="Gene3D" id="3.40.50.300">
    <property type="entry name" value="P-loop containing nucleotide triphosphate hydrolases"/>
    <property type="match status" value="1"/>
</dbReference>